<sequence length="112" mass="12713">MHLETVSLCSQHTDNPQSYKSLFLARVTLGERGEVGFEAMSLFGLFRQSFKVSQVERNKKDQGGSSRLMLPHHRCFRSALYMAKPNTANTVAPRLALSQKVEFFRSAWAMCL</sequence>
<evidence type="ECO:0000313" key="1">
    <source>
        <dbReference type="EMBL" id="MEQ2222413.1"/>
    </source>
</evidence>
<comment type="caution">
    <text evidence="1">The sequence shown here is derived from an EMBL/GenBank/DDBJ whole genome shotgun (WGS) entry which is preliminary data.</text>
</comment>
<gene>
    <name evidence="1" type="ORF">ILYODFUR_026102</name>
</gene>
<evidence type="ECO:0000313" key="2">
    <source>
        <dbReference type="Proteomes" id="UP001482620"/>
    </source>
</evidence>
<protein>
    <submittedName>
        <fullName evidence="1">Uncharacterized protein</fullName>
    </submittedName>
</protein>
<name>A0ABV0SSG0_9TELE</name>
<keyword evidence="2" id="KW-1185">Reference proteome</keyword>
<accession>A0ABV0SSG0</accession>
<dbReference type="EMBL" id="JAHRIQ010003265">
    <property type="protein sequence ID" value="MEQ2222413.1"/>
    <property type="molecule type" value="Genomic_DNA"/>
</dbReference>
<proteinExistence type="predicted"/>
<organism evidence="1 2">
    <name type="scientific">Ilyodon furcidens</name>
    <name type="common">goldbreast splitfin</name>
    <dbReference type="NCBI Taxonomy" id="33524"/>
    <lineage>
        <taxon>Eukaryota</taxon>
        <taxon>Metazoa</taxon>
        <taxon>Chordata</taxon>
        <taxon>Craniata</taxon>
        <taxon>Vertebrata</taxon>
        <taxon>Euteleostomi</taxon>
        <taxon>Actinopterygii</taxon>
        <taxon>Neopterygii</taxon>
        <taxon>Teleostei</taxon>
        <taxon>Neoteleostei</taxon>
        <taxon>Acanthomorphata</taxon>
        <taxon>Ovalentaria</taxon>
        <taxon>Atherinomorphae</taxon>
        <taxon>Cyprinodontiformes</taxon>
        <taxon>Goodeidae</taxon>
        <taxon>Ilyodon</taxon>
    </lineage>
</organism>
<dbReference type="Proteomes" id="UP001482620">
    <property type="component" value="Unassembled WGS sequence"/>
</dbReference>
<reference evidence="1 2" key="1">
    <citation type="submission" date="2021-06" db="EMBL/GenBank/DDBJ databases">
        <authorList>
            <person name="Palmer J.M."/>
        </authorList>
    </citation>
    <scope>NUCLEOTIDE SEQUENCE [LARGE SCALE GENOMIC DNA]</scope>
    <source>
        <strain evidence="2">if_2019</strain>
        <tissue evidence="1">Muscle</tissue>
    </source>
</reference>